<dbReference type="AlphaFoldDB" id="A0A6V7FGX6"/>
<comment type="caution">
    <text evidence="1">The sequence shown here is derived from an EMBL/GenBank/DDBJ whole genome shotgun (WGS) entry which is preliminary data.</text>
</comment>
<evidence type="ECO:0000313" key="2">
    <source>
        <dbReference type="Proteomes" id="UP000587508"/>
    </source>
</evidence>
<dbReference type="Proteomes" id="UP000587508">
    <property type="component" value="Unassembled WGS sequence"/>
</dbReference>
<protein>
    <submittedName>
        <fullName evidence="1">Uncharacterized protein</fullName>
    </submittedName>
</protein>
<name>A0A6V7FGX6_9XANT</name>
<evidence type="ECO:0000313" key="1">
    <source>
        <dbReference type="EMBL" id="CAD0362781.1"/>
    </source>
</evidence>
<gene>
    <name evidence="1" type="ORF">CFBP7900_38380</name>
</gene>
<proteinExistence type="predicted"/>
<dbReference type="EMBL" id="CAJDKC010000005">
    <property type="protein sequence ID" value="CAD0362781.1"/>
    <property type="molecule type" value="Genomic_DNA"/>
</dbReference>
<reference evidence="1 2" key="1">
    <citation type="submission" date="2020-07" db="EMBL/GenBank/DDBJ databases">
        <authorList>
            <person name="Pothier F. J."/>
        </authorList>
    </citation>
    <scope>NUCLEOTIDE SEQUENCE [LARGE SCALE GENOMIC DNA]</scope>
    <source>
        <strain evidence="1 2">CFBP 7900</strain>
    </source>
</reference>
<dbReference type="EMBL" id="CAJDKC010000005">
    <property type="protein sequence ID" value="CAD0362779.1"/>
    <property type="molecule type" value="Genomic_DNA"/>
</dbReference>
<sequence length="47" mass="5360">MLSHAYTLATWHVVKREVEASRTDLHISLDHTITTTIVKFVTMLVPP</sequence>
<accession>A0A6V7FGX6</accession>
<organism evidence="1 2">
    <name type="scientific">Xanthomonas hortorum pv. carotae</name>
    <dbReference type="NCBI Taxonomy" id="487904"/>
    <lineage>
        <taxon>Bacteria</taxon>
        <taxon>Pseudomonadati</taxon>
        <taxon>Pseudomonadota</taxon>
        <taxon>Gammaproteobacteria</taxon>
        <taxon>Lysobacterales</taxon>
        <taxon>Lysobacteraceae</taxon>
        <taxon>Xanthomonas</taxon>
    </lineage>
</organism>